<organism evidence="2">
    <name type="scientific">uncultured Solirubrobacteraceae bacterium</name>
    <dbReference type="NCBI Taxonomy" id="1162706"/>
    <lineage>
        <taxon>Bacteria</taxon>
        <taxon>Bacillati</taxon>
        <taxon>Actinomycetota</taxon>
        <taxon>Thermoleophilia</taxon>
        <taxon>Solirubrobacterales</taxon>
        <taxon>Solirubrobacteraceae</taxon>
        <taxon>environmental samples</taxon>
    </lineage>
</organism>
<dbReference type="EMBL" id="CADCVQ010000018">
    <property type="protein sequence ID" value="CAA9475219.1"/>
    <property type="molecule type" value="Genomic_DNA"/>
</dbReference>
<protein>
    <submittedName>
        <fullName evidence="2">Uncharacterized protein</fullName>
    </submittedName>
</protein>
<reference evidence="2" key="1">
    <citation type="submission" date="2020-02" db="EMBL/GenBank/DDBJ databases">
        <authorList>
            <person name="Meier V. D."/>
        </authorList>
    </citation>
    <scope>NUCLEOTIDE SEQUENCE</scope>
    <source>
        <strain evidence="2">AVDCRST_MAG67</strain>
    </source>
</reference>
<evidence type="ECO:0000313" key="2">
    <source>
        <dbReference type="EMBL" id="CAA9475219.1"/>
    </source>
</evidence>
<feature type="compositionally biased region" description="Basic residues" evidence="1">
    <location>
        <begin position="61"/>
        <end position="77"/>
    </location>
</feature>
<proteinExistence type="predicted"/>
<sequence length="136" mass="15506">DHATQRLHRGRGSGAVRRAHRAALRPHGHRRGPGARPTRGGRARQRGRRRPRRAAGDPLRHRPRPSGARARRRRHLRGGHDLVDDRLPLPRKARRLAGSPHEGREARRPPGVRRLRRDRGRARSRAGARGVQRARL</sequence>
<feature type="non-terminal residue" evidence="2">
    <location>
        <position position="136"/>
    </location>
</feature>
<feature type="compositionally biased region" description="Basic residues" evidence="1">
    <location>
        <begin position="1"/>
        <end position="53"/>
    </location>
</feature>
<accession>A0A6J4RQU2</accession>
<dbReference type="AlphaFoldDB" id="A0A6J4RQU2"/>
<name>A0A6J4RQU2_9ACTN</name>
<feature type="compositionally biased region" description="Basic and acidic residues" evidence="1">
    <location>
        <begin position="78"/>
        <end position="88"/>
    </location>
</feature>
<gene>
    <name evidence="2" type="ORF">AVDCRST_MAG67-352</name>
</gene>
<feature type="compositionally biased region" description="Basic residues" evidence="1">
    <location>
        <begin position="110"/>
        <end position="136"/>
    </location>
</feature>
<feature type="non-terminal residue" evidence="2">
    <location>
        <position position="1"/>
    </location>
</feature>
<evidence type="ECO:0000256" key="1">
    <source>
        <dbReference type="SAM" id="MobiDB-lite"/>
    </source>
</evidence>
<feature type="region of interest" description="Disordered" evidence="1">
    <location>
        <begin position="1"/>
        <end position="136"/>
    </location>
</feature>